<dbReference type="InterPro" id="IPR008928">
    <property type="entry name" value="6-hairpin_glycosidase_sf"/>
</dbReference>
<reference evidence="3" key="1">
    <citation type="submission" date="2022-07" db="EMBL/GenBank/DDBJ databases">
        <title>Phylogenomic reconstructions and comparative analyses of Kickxellomycotina fungi.</title>
        <authorList>
            <person name="Reynolds N.K."/>
            <person name="Stajich J.E."/>
            <person name="Barry K."/>
            <person name="Grigoriev I.V."/>
            <person name="Crous P."/>
            <person name="Smith M.E."/>
        </authorList>
    </citation>
    <scope>NUCLEOTIDE SEQUENCE</scope>
    <source>
        <strain evidence="3">NRRL 1565</strain>
    </source>
</reference>
<dbReference type="GO" id="GO:0004555">
    <property type="term" value="F:alpha,alpha-trehalase activity"/>
    <property type="evidence" value="ECO:0007669"/>
    <property type="project" value="UniProtKB-EC"/>
</dbReference>
<comment type="similarity">
    <text evidence="1 2">Belongs to the glycosyl hydrolase 37 family.</text>
</comment>
<dbReference type="EMBL" id="JANBUO010000223">
    <property type="protein sequence ID" value="KAJ2806127.1"/>
    <property type="molecule type" value="Genomic_DNA"/>
</dbReference>
<protein>
    <recommendedName>
        <fullName evidence="2">Trehalase</fullName>
        <ecNumber evidence="2">3.2.1.28</ecNumber>
    </recommendedName>
    <alternativeName>
        <fullName evidence="2">Alpha-trehalose glucohydrolase</fullName>
    </alternativeName>
</protein>
<keyword evidence="2" id="KW-0378">Hydrolase</keyword>
<keyword evidence="4" id="KW-1185">Reference proteome</keyword>
<gene>
    <name evidence="3" type="ORF">H4R20_001809</name>
</gene>
<dbReference type="SUPFAM" id="SSF48208">
    <property type="entry name" value="Six-hairpin glycosidases"/>
    <property type="match status" value="1"/>
</dbReference>
<keyword evidence="2" id="KW-0326">Glycosidase</keyword>
<evidence type="ECO:0000313" key="4">
    <source>
        <dbReference type="Proteomes" id="UP001140094"/>
    </source>
</evidence>
<dbReference type="OrthoDB" id="3542292at2759"/>
<feature type="non-terminal residue" evidence="3">
    <location>
        <position position="378"/>
    </location>
</feature>
<dbReference type="InterPro" id="IPR012341">
    <property type="entry name" value="6hp_glycosidase-like_sf"/>
</dbReference>
<comment type="caution">
    <text evidence="3">The sequence shown here is derived from an EMBL/GenBank/DDBJ whole genome shotgun (WGS) entry which is preliminary data.</text>
</comment>
<dbReference type="PRINTS" id="PR00744">
    <property type="entry name" value="GLHYDRLASE37"/>
</dbReference>
<comment type="catalytic activity">
    <reaction evidence="2">
        <text>alpha,alpha-trehalose + H2O = alpha-D-glucose + beta-D-glucose</text>
        <dbReference type="Rhea" id="RHEA:32675"/>
        <dbReference type="ChEBI" id="CHEBI:15377"/>
        <dbReference type="ChEBI" id="CHEBI:15903"/>
        <dbReference type="ChEBI" id="CHEBI:16551"/>
        <dbReference type="ChEBI" id="CHEBI:17925"/>
        <dbReference type="EC" id="3.2.1.28"/>
    </reaction>
</comment>
<evidence type="ECO:0000256" key="1">
    <source>
        <dbReference type="ARBA" id="ARBA00005615"/>
    </source>
</evidence>
<evidence type="ECO:0000256" key="2">
    <source>
        <dbReference type="RuleBase" id="RU361180"/>
    </source>
</evidence>
<dbReference type="PANTHER" id="PTHR23403">
    <property type="entry name" value="TREHALASE"/>
    <property type="match status" value="1"/>
</dbReference>
<organism evidence="3 4">
    <name type="scientific">Coemansia guatemalensis</name>
    <dbReference type="NCBI Taxonomy" id="2761395"/>
    <lineage>
        <taxon>Eukaryota</taxon>
        <taxon>Fungi</taxon>
        <taxon>Fungi incertae sedis</taxon>
        <taxon>Zoopagomycota</taxon>
        <taxon>Kickxellomycotina</taxon>
        <taxon>Kickxellomycetes</taxon>
        <taxon>Kickxellales</taxon>
        <taxon>Kickxellaceae</taxon>
        <taxon>Coemansia</taxon>
    </lineage>
</organism>
<dbReference type="GO" id="GO:0005993">
    <property type="term" value="P:trehalose catabolic process"/>
    <property type="evidence" value="ECO:0007669"/>
    <property type="project" value="TreeGrafter"/>
</dbReference>
<dbReference type="Pfam" id="PF01204">
    <property type="entry name" value="Trehalase"/>
    <property type="match status" value="1"/>
</dbReference>
<dbReference type="Proteomes" id="UP001140094">
    <property type="component" value="Unassembled WGS sequence"/>
</dbReference>
<dbReference type="PANTHER" id="PTHR23403:SF1">
    <property type="entry name" value="TREHALASE"/>
    <property type="match status" value="1"/>
</dbReference>
<dbReference type="AlphaFoldDB" id="A0A9W8HWD6"/>
<dbReference type="InterPro" id="IPR001661">
    <property type="entry name" value="Glyco_hydro_37"/>
</dbReference>
<name>A0A9W8HWD6_9FUNG</name>
<dbReference type="Gene3D" id="1.50.10.10">
    <property type="match status" value="1"/>
</dbReference>
<sequence>MAKLFADDKTFVDKPTLKPEQQVLEAFAQIGGRNASTKALRDFIADNFGEEGSELKEVELEELDTNPSFLEKVTDPLVRAFGHTVNSYWKTLIREQDLSTLCDGCVSSMLKLKYHFVVPGGRFREIYYWDTFFTLEGMLRSGLHNLAESNIRDLLLLVQNYGFVPNGARLYYLDRSQPPLLTLMVKLYYEFTGDADFVREALPLLQREYRYWMDRHSVEIPCPSNGNSSLLLNRYIVDTDQPRPEAYSDDYELAHNVSSTDATVRAAVYADMATGAESGWDFSTRWVRDINAPEERILQTIRTRQVVPVELNAILYQIELALSEFGDITGLGTPEDYRGSAARRRQNMEAVFLDSETGLFFDYLLDERRRSSTFTAAS</sequence>
<accession>A0A9W8HWD6</accession>
<dbReference type="EC" id="3.2.1.28" evidence="2"/>
<evidence type="ECO:0000313" key="3">
    <source>
        <dbReference type="EMBL" id="KAJ2806127.1"/>
    </source>
</evidence>
<proteinExistence type="inferred from homology"/>